<dbReference type="AlphaFoldDB" id="A0A2W1JGY9"/>
<sequence length="161" mass="17710">MIKVSRDMDPVLVNTRLCELILIRIREARDGTIDILSTLPKSISCPLLCYLCRPWIVPDALIYTPGLTPSYGLTLIIENSSIGKEHLQTADALGIVLSNVRLESHTLRTIGVAVGEYADMNNHSCLFQLSIAALCGLSLTTRRFVFAGNTPIDPPTSHLYD</sequence>
<evidence type="ECO:0000313" key="1">
    <source>
        <dbReference type="EMBL" id="PZD72853.1"/>
    </source>
</evidence>
<accession>A0A2W1JGY9</accession>
<reference evidence="1 2" key="1">
    <citation type="journal article" date="2018" name="Sci. Rep.">
        <title>A novel species of the marine cyanobacterium Acaryochloris with a unique pigment content and lifestyle.</title>
        <authorList>
            <person name="Partensky F."/>
            <person name="Six C."/>
            <person name="Ratin M."/>
            <person name="Garczarek L."/>
            <person name="Vaulot D."/>
            <person name="Probert I."/>
            <person name="Calteau A."/>
            <person name="Gourvil P."/>
            <person name="Marie D."/>
            <person name="Grebert T."/>
            <person name="Bouchier C."/>
            <person name="Le Panse S."/>
            <person name="Gachenot M."/>
            <person name="Rodriguez F."/>
            <person name="Garrido J.L."/>
        </authorList>
    </citation>
    <scope>NUCLEOTIDE SEQUENCE [LARGE SCALE GENOMIC DNA]</scope>
    <source>
        <strain evidence="1 2">RCC1774</strain>
    </source>
</reference>
<gene>
    <name evidence="1" type="ORF">C1752_03324</name>
</gene>
<protein>
    <submittedName>
        <fullName evidence="1">Uncharacterized protein</fullName>
    </submittedName>
</protein>
<keyword evidence="2" id="KW-1185">Reference proteome</keyword>
<dbReference type="Proteomes" id="UP000248857">
    <property type="component" value="Unassembled WGS sequence"/>
</dbReference>
<comment type="caution">
    <text evidence="1">The sequence shown here is derived from an EMBL/GenBank/DDBJ whole genome shotgun (WGS) entry which is preliminary data.</text>
</comment>
<organism evidence="1 2">
    <name type="scientific">Acaryochloris thomasi RCC1774</name>
    <dbReference type="NCBI Taxonomy" id="1764569"/>
    <lineage>
        <taxon>Bacteria</taxon>
        <taxon>Bacillati</taxon>
        <taxon>Cyanobacteriota</taxon>
        <taxon>Cyanophyceae</taxon>
        <taxon>Acaryochloridales</taxon>
        <taxon>Acaryochloridaceae</taxon>
        <taxon>Acaryochloris</taxon>
        <taxon>Acaryochloris thomasi</taxon>
    </lineage>
</organism>
<proteinExistence type="predicted"/>
<evidence type="ECO:0000313" key="2">
    <source>
        <dbReference type="Proteomes" id="UP000248857"/>
    </source>
</evidence>
<dbReference type="EMBL" id="PQWO01000008">
    <property type="protein sequence ID" value="PZD72853.1"/>
    <property type="molecule type" value="Genomic_DNA"/>
</dbReference>
<name>A0A2W1JGY9_9CYAN</name>